<evidence type="ECO:0000256" key="1">
    <source>
        <dbReference type="ARBA" id="ARBA00001946"/>
    </source>
</evidence>
<comment type="caution">
    <text evidence="11">The sequence shown here is derived from an EMBL/GenBank/DDBJ whole genome shotgun (WGS) entry which is preliminary data.</text>
</comment>
<dbReference type="CDD" id="cd01949">
    <property type="entry name" value="GGDEF"/>
    <property type="match status" value="1"/>
</dbReference>
<accession>A0A3M4A646</accession>
<comment type="subcellular location">
    <subcellularLocation>
        <location evidence="2">Cell inner membrane</location>
    </subcellularLocation>
</comment>
<gene>
    <name evidence="11" type="ORF">ALQ29_04496</name>
</gene>
<sequence>MFLAMSKEHEMMSFRMSALKASDVSLCVLVCLAGVAITTLVLILFVGSEQRTVSVAFQLEVDERFSRLQRRFTFQDLKLDTVRRFFINADDVTEKEFMGFVTPLVEEGETYGWVPRILEQDLETFREKALLNGTSDFSYHEIDPTTQTEAPLTSRPEHMILLYLCKRNDVKITPGMDVLASPDREALLRKARETHRLVVSAPLKMTSGHTGFFFVAPVFKESSAASLNDDGLQGFIVSTIRLASLMEHGIPLPSLQRLNVTLSLIDTPQPNAIFYQSLSPAAPSALYAQRVLKVADQHYSMQFRPSSIFLSSNSHAALVSLIVAFGAGLTLLMTLMVYMLITQRARALSLVDERTQDLRLLNITDHLTDVYNRRHFEALMERLLVEADAQHSPLSLIMFDVDHFKRINDLKGHQCGDSVLKSLCVRLRSAIRKTDLLCRTGGEEFALICPGSDLNDTKLLAEKLRALVSALPFEEAGQVTCSFGVATWIPSESFDAFVRRADSAMYSAKSSGRDQVQLANR</sequence>
<feature type="transmembrane region" description="Helical" evidence="8">
    <location>
        <begin position="316"/>
        <end position="341"/>
    </location>
</feature>
<dbReference type="Gene3D" id="3.30.450.350">
    <property type="entry name" value="CHASE domain"/>
    <property type="match status" value="1"/>
</dbReference>
<feature type="domain" description="CHASE" evidence="9">
    <location>
        <begin position="88"/>
        <end position="277"/>
    </location>
</feature>
<keyword evidence="5 8" id="KW-1133">Transmembrane helix</keyword>
<keyword evidence="12" id="KW-1185">Reference proteome</keyword>
<evidence type="ECO:0000256" key="7">
    <source>
        <dbReference type="ARBA" id="ARBA00034247"/>
    </source>
</evidence>
<evidence type="ECO:0000256" key="4">
    <source>
        <dbReference type="ARBA" id="ARBA00022692"/>
    </source>
</evidence>
<dbReference type="GO" id="GO:0005886">
    <property type="term" value="C:plasma membrane"/>
    <property type="evidence" value="ECO:0007669"/>
    <property type="project" value="UniProtKB-SubCell"/>
</dbReference>
<dbReference type="InterPro" id="IPR000160">
    <property type="entry name" value="GGDEF_dom"/>
</dbReference>
<dbReference type="SMART" id="SM00267">
    <property type="entry name" value="GGDEF"/>
    <property type="match status" value="1"/>
</dbReference>
<dbReference type="InterPro" id="IPR050469">
    <property type="entry name" value="Diguanylate_Cyclase"/>
</dbReference>
<dbReference type="InterPro" id="IPR006189">
    <property type="entry name" value="CHASE_dom"/>
</dbReference>
<proteinExistence type="predicted"/>
<dbReference type="GO" id="GO:0052621">
    <property type="term" value="F:diguanylate cyclase activity"/>
    <property type="evidence" value="ECO:0007669"/>
    <property type="project" value="UniProtKB-EC"/>
</dbReference>
<dbReference type="Proteomes" id="UP000276587">
    <property type="component" value="Unassembled WGS sequence"/>
</dbReference>
<dbReference type="Pfam" id="PF00990">
    <property type="entry name" value="GGDEF"/>
    <property type="match status" value="1"/>
</dbReference>
<evidence type="ECO:0000259" key="9">
    <source>
        <dbReference type="PROSITE" id="PS50839"/>
    </source>
</evidence>
<evidence type="ECO:0000256" key="6">
    <source>
        <dbReference type="ARBA" id="ARBA00023136"/>
    </source>
</evidence>
<evidence type="ECO:0000313" key="12">
    <source>
        <dbReference type="Proteomes" id="UP000276587"/>
    </source>
</evidence>
<dbReference type="AlphaFoldDB" id="A0A3M4A646"/>
<feature type="domain" description="GGDEF" evidence="10">
    <location>
        <begin position="392"/>
        <end position="521"/>
    </location>
</feature>
<evidence type="ECO:0000256" key="8">
    <source>
        <dbReference type="SAM" id="Phobius"/>
    </source>
</evidence>
<dbReference type="InterPro" id="IPR042240">
    <property type="entry name" value="CHASE_sf"/>
</dbReference>
<keyword evidence="4 8" id="KW-0812">Transmembrane</keyword>
<organism evidence="11 12">
    <name type="scientific">Pseudomonas marginalis pv. marginalis</name>
    <dbReference type="NCBI Taxonomy" id="97473"/>
    <lineage>
        <taxon>Bacteria</taxon>
        <taxon>Pseudomonadati</taxon>
        <taxon>Pseudomonadota</taxon>
        <taxon>Gammaproteobacteria</taxon>
        <taxon>Pseudomonadales</taxon>
        <taxon>Pseudomonadaceae</taxon>
        <taxon>Pseudomonas</taxon>
    </lineage>
</organism>
<evidence type="ECO:0000256" key="3">
    <source>
        <dbReference type="ARBA" id="ARBA00012528"/>
    </source>
</evidence>
<evidence type="ECO:0000256" key="5">
    <source>
        <dbReference type="ARBA" id="ARBA00022989"/>
    </source>
</evidence>
<dbReference type="SMART" id="SM01079">
    <property type="entry name" value="CHASE"/>
    <property type="match status" value="1"/>
</dbReference>
<evidence type="ECO:0000313" key="11">
    <source>
        <dbReference type="EMBL" id="RMP02383.1"/>
    </source>
</evidence>
<dbReference type="EMBL" id="RBQF01000349">
    <property type="protein sequence ID" value="RMP02383.1"/>
    <property type="molecule type" value="Genomic_DNA"/>
</dbReference>
<keyword evidence="6 8" id="KW-0472">Membrane</keyword>
<dbReference type="FunFam" id="3.30.70.270:FF:000001">
    <property type="entry name" value="Diguanylate cyclase domain protein"/>
    <property type="match status" value="1"/>
</dbReference>
<dbReference type="InterPro" id="IPR043128">
    <property type="entry name" value="Rev_trsase/Diguanyl_cyclase"/>
</dbReference>
<dbReference type="InterPro" id="IPR029787">
    <property type="entry name" value="Nucleotide_cyclase"/>
</dbReference>
<dbReference type="PANTHER" id="PTHR45138">
    <property type="entry name" value="REGULATORY COMPONENTS OF SENSORY TRANSDUCTION SYSTEM"/>
    <property type="match status" value="1"/>
</dbReference>
<dbReference type="NCBIfam" id="TIGR00254">
    <property type="entry name" value="GGDEF"/>
    <property type="match status" value="1"/>
</dbReference>
<dbReference type="PANTHER" id="PTHR45138:SF9">
    <property type="entry name" value="DIGUANYLATE CYCLASE DGCM-RELATED"/>
    <property type="match status" value="1"/>
</dbReference>
<dbReference type="Pfam" id="PF03924">
    <property type="entry name" value="CHASE"/>
    <property type="match status" value="1"/>
</dbReference>
<dbReference type="EC" id="2.7.7.65" evidence="3"/>
<protein>
    <recommendedName>
        <fullName evidence="3">diguanylate cyclase</fullName>
        <ecNumber evidence="3">2.7.7.65</ecNumber>
    </recommendedName>
</protein>
<dbReference type="SUPFAM" id="SSF55073">
    <property type="entry name" value="Nucleotide cyclase"/>
    <property type="match status" value="1"/>
</dbReference>
<dbReference type="GO" id="GO:0007165">
    <property type="term" value="P:signal transduction"/>
    <property type="evidence" value="ECO:0007669"/>
    <property type="project" value="UniProtKB-ARBA"/>
</dbReference>
<dbReference type="PROSITE" id="PS50839">
    <property type="entry name" value="CHASE"/>
    <property type="match status" value="1"/>
</dbReference>
<comment type="cofactor">
    <cofactor evidence="1">
        <name>Mg(2+)</name>
        <dbReference type="ChEBI" id="CHEBI:18420"/>
    </cofactor>
</comment>
<evidence type="ECO:0000256" key="2">
    <source>
        <dbReference type="ARBA" id="ARBA00004533"/>
    </source>
</evidence>
<name>A0A3M4A646_PSEMA</name>
<dbReference type="Gene3D" id="3.30.70.270">
    <property type="match status" value="1"/>
</dbReference>
<evidence type="ECO:0000259" key="10">
    <source>
        <dbReference type="PROSITE" id="PS50887"/>
    </source>
</evidence>
<dbReference type="PROSITE" id="PS50887">
    <property type="entry name" value="GGDEF"/>
    <property type="match status" value="1"/>
</dbReference>
<comment type="catalytic activity">
    <reaction evidence="7">
        <text>2 GTP = 3',3'-c-di-GMP + 2 diphosphate</text>
        <dbReference type="Rhea" id="RHEA:24898"/>
        <dbReference type="ChEBI" id="CHEBI:33019"/>
        <dbReference type="ChEBI" id="CHEBI:37565"/>
        <dbReference type="ChEBI" id="CHEBI:58805"/>
        <dbReference type="EC" id="2.7.7.65"/>
    </reaction>
</comment>
<reference evidence="11 12" key="1">
    <citation type="submission" date="2018-08" db="EMBL/GenBank/DDBJ databases">
        <title>Recombination of ecologically and evolutionarily significant loci maintains genetic cohesion in the Pseudomonas syringae species complex.</title>
        <authorList>
            <person name="Dillon M."/>
            <person name="Thakur S."/>
            <person name="Almeida R.N.D."/>
            <person name="Weir B.S."/>
            <person name="Guttman D.S."/>
        </authorList>
    </citation>
    <scope>NUCLEOTIDE SEQUENCE [LARGE SCALE GENOMIC DNA]</scope>
    <source>
        <strain evidence="11 12">ICMP 3555</strain>
    </source>
</reference>